<keyword evidence="9" id="KW-1185">Reference proteome</keyword>
<comment type="subcellular location">
    <subcellularLocation>
        <location evidence="1">Nucleus</location>
    </subcellularLocation>
</comment>
<evidence type="ECO:0000259" key="7">
    <source>
        <dbReference type="Pfam" id="PF23354"/>
    </source>
</evidence>
<protein>
    <submittedName>
        <fullName evidence="8">Nuclear pore complex protein</fullName>
    </submittedName>
</protein>
<evidence type="ECO:0000313" key="8">
    <source>
        <dbReference type="EMBL" id="OMJ16849.1"/>
    </source>
</evidence>
<dbReference type="GO" id="GO:0017056">
    <property type="term" value="F:structural constituent of nuclear pore"/>
    <property type="evidence" value="ECO:0007669"/>
    <property type="project" value="TreeGrafter"/>
</dbReference>
<sequence length="1901" mass="216543">MMNAELDEKVDVYHHVPIILDNIYNYNSPVILPQKNNRSLSENSNSFSSHQNHVMYHINYNHETTENMHSGQKINKLSEIYSERNFSPKLFGELDDNYSYLNMHVQSSIISDVWQYPETANIIHSRCIHWRILRCGTILELRLINFIQTQDLSPNQSQQQDLSSTSEASSIISLVFPHKLEGKVQFHNVIDKDDTGECNSIPLSETLVIFALSESGIIYRISLNNICSTNLAKTLVIRSEAYKIKNKSPIENQNEKRIFSNPAKTTSANSVPCDTHTKNPFLKQIESFDSTSLMVYWLDGLVVLVSGFGSQNRITESIFYLIDEPQSSFVSQLYKKFDSSISNTIEAIKNVNISSGVNYSQSDNLVIGLELNRALWVWKPRLGKTKIEIKLPTTDQNPSLLPSPDNKSFIRLIPYQLDSSNSIISSKDIINIIVYVNDSDGGYFAIVELVIDNENFDESSLTISSLKKSSEFFPIIPRDSRLIDFKILQNSSSNSNSFLSWKLFSLWQTSGSEKVMYGYLQSNDMNKHIYKDSESEPEPRVIWGLKSSIGEKWISDYPLPEYLQPLPTSGELEILQEWLLSKKNDPNSSSYFGIDQSVELELGKDLKEKVSKKLLGSFLSYVLNPLRFSSSVVQYALHIYINKSIGTSSTFDKNILSLSLRNQLINIIGFNIPYIDENQSHDEPSLTQVYDYSNQLYTEWMWFLSICSQIQQSHNAGNSLFINKFTSIVGICRSLSIDILQYSGDLEWVIENSKFPRSFSYSERLTSNKSLISLSSTSHFASSTISRTPQNLLDSSRYKIVKSSQKPNILILSQAINNVGSKLSLLSRAQLIHDFELRFIGGVYLDIESELAALFNDLYSSNPEEFAAILSESLKLILQIEDFSETVKSLIGLVMDTDTPSNLTDSLYDSNSRNNENISDGNYTQKYFKVSTAIVSSKIALLFKNRYSLVCELLIFFSALSFIVDDFSCDRPALGNKIKSPNPGIEIEKGIIVSSRQIYKLIDHESKSLLLSNLVEAFRLYTFLVNYTNCVTFINSSSSKSYFAEMSRNLKSKYNTIVNHSYDSKEVDSVYINKLEDKRKNAPAPYPLLLLKISDYLPILSNSKWIRMPTTFSESAINNSLNHVTNLFNNLIFSSGENYHMDPAIDHIDAPIYQNRLISFDDSISNFVSMCIVEYIDHEQILNLMKYLPTVFQVSFLCGVVNAELGRFQTAADCFASAASAIFSVGSKELLPTKPAHIDLKLSHLSSKAEAWLESIGFERTDIVGYYLQVAKIFEKSKAHELSSEFYTLAVRNSSFNGSGIFENNLGPIYVKIFHSAIESKQIEKAYSSIINNPDLDMQLECLRLFVNFCLDESKIEYCRLLIKFPFPGLLGEVEKCLQFKARNSKLNTTNLFTTPNQSEGDLGKVSQMNYYYILFSFYMNWNNFYEASSIMYQYALRLSKHCSLDNFTASLQELSPDTTDKYLELQLQALLLSIQAMEVTSESERMILIRGAAKKQIKNNSSTLNKKRKYTDSFSNFNIVPEKLLGSEVTSIVYLQDIRNQYELVKANKKILRYVKSEGKLIFDRLSFINDMYEVFNLLVDLDFVSYAIEFSSKVKLDFKAVISKLTKMGKKTPSKNHCYMYQNETSIKLSPNPFYSGTAINRDLDYGYLHEALEFFEQSLGKCSESCLNSEGNVKTKSNEYLLTLAMEIFNFYSENKSLNADFVSQDAKQEHEPILVEIPSSPILPTWLTERLFKADSVVELIRVCYNSNAILEGSMYMQKYIQDKAIDLQLSTEIQKHTNAIYLPFGLINEGRSKLKNIIDQLVSNLKELEKSEDYLESDSGIDLAFENNKDHKPKGGDSDKIGKQSDNLQPKTRLQASYIYYINSFQGISKSIDEWLAKYLHYVKRETKEILAEAES</sequence>
<evidence type="ECO:0000256" key="5">
    <source>
        <dbReference type="SAM" id="MobiDB-lite"/>
    </source>
</evidence>
<name>A0A1R1XQI7_9FUNG</name>
<feature type="domain" description="Nucleoporin Nup120/160 beta-propeller" evidence="6">
    <location>
        <begin position="126"/>
        <end position="744"/>
    </location>
</feature>
<evidence type="ECO:0000256" key="4">
    <source>
        <dbReference type="SAM" id="Coils"/>
    </source>
</evidence>
<dbReference type="Proteomes" id="UP000187283">
    <property type="component" value="Unassembled WGS sequence"/>
</dbReference>
<proteinExistence type="predicted"/>
<dbReference type="Pfam" id="PF11715">
    <property type="entry name" value="Beta-prop_Nup120_160"/>
    <property type="match status" value="1"/>
</dbReference>
<evidence type="ECO:0000259" key="6">
    <source>
        <dbReference type="Pfam" id="PF11715"/>
    </source>
</evidence>
<evidence type="ECO:0000313" key="9">
    <source>
        <dbReference type="Proteomes" id="UP000187283"/>
    </source>
</evidence>
<dbReference type="InterPro" id="IPR059141">
    <property type="entry name" value="Beta-prop_Nup120_160"/>
</dbReference>
<dbReference type="STRING" id="133412.A0A1R1XQI7"/>
<keyword evidence="2" id="KW-0813">Transport</keyword>
<organism evidence="8 9">
    <name type="scientific">Smittium culicis</name>
    <dbReference type="NCBI Taxonomy" id="133412"/>
    <lineage>
        <taxon>Eukaryota</taxon>
        <taxon>Fungi</taxon>
        <taxon>Fungi incertae sedis</taxon>
        <taxon>Zoopagomycota</taxon>
        <taxon>Kickxellomycotina</taxon>
        <taxon>Harpellomycetes</taxon>
        <taxon>Harpellales</taxon>
        <taxon>Legeriomycetaceae</taxon>
        <taxon>Smittium</taxon>
    </lineage>
</organism>
<dbReference type="EMBL" id="LSSN01002208">
    <property type="protein sequence ID" value="OMJ16849.1"/>
    <property type="molecule type" value="Genomic_DNA"/>
</dbReference>
<feature type="region of interest" description="Disordered" evidence="5">
    <location>
        <begin position="1830"/>
        <end position="1852"/>
    </location>
</feature>
<dbReference type="Pfam" id="PF23354">
    <property type="entry name" value="TPR_NUP160_120_M"/>
    <property type="match status" value="1"/>
</dbReference>
<evidence type="ECO:0000256" key="1">
    <source>
        <dbReference type="ARBA" id="ARBA00004123"/>
    </source>
</evidence>
<feature type="compositionally biased region" description="Basic and acidic residues" evidence="5">
    <location>
        <begin position="1832"/>
        <end position="1848"/>
    </location>
</feature>
<dbReference type="PANTHER" id="PTHR21286:SF0">
    <property type="entry name" value="NUCLEAR PORE COMPLEX PROTEIN NUP160"/>
    <property type="match status" value="1"/>
</dbReference>
<dbReference type="GO" id="GO:0005643">
    <property type="term" value="C:nuclear pore"/>
    <property type="evidence" value="ECO:0007669"/>
    <property type="project" value="TreeGrafter"/>
</dbReference>
<dbReference type="InterPro" id="IPR056535">
    <property type="entry name" value="TPR_NUP160_M"/>
</dbReference>
<feature type="coiled-coil region" evidence="4">
    <location>
        <begin position="1796"/>
        <end position="1823"/>
    </location>
</feature>
<feature type="domain" description="NUP160 middle TPR" evidence="7">
    <location>
        <begin position="1192"/>
        <end position="1447"/>
    </location>
</feature>
<keyword evidence="3" id="KW-0539">Nucleus</keyword>
<keyword evidence="4" id="KW-0175">Coiled coil</keyword>
<dbReference type="PANTHER" id="PTHR21286">
    <property type="entry name" value="NUCLEAR PORE COMPLEX PROTEIN NUP160"/>
    <property type="match status" value="1"/>
</dbReference>
<accession>A0A1R1XQI7</accession>
<evidence type="ECO:0000256" key="2">
    <source>
        <dbReference type="ARBA" id="ARBA00022448"/>
    </source>
</evidence>
<dbReference type="OrthoDB" id="67716at2759"/>
<gene>
    <name evidence="8" type="ORF">AYI70_g6335</name>
</gene>
<comment type="caution">
    <text evidence="8">The sequence shown here is derived from an EMBL/GenBank/DDBJ whole genome shotgun (WGS) entry which is preliminary data.</text>
</comment>
<evidence type="ECO:0000256" key="3">
    <source>
        <dbReference type="ARBA" id="ARBA00023242"/>
    </source>
</evidence>
<reference evidence="8 9" key="1">
    <citation type="submission" date="2017-01" db="EMBL/GenBank/DDBJ databases">
        <authorList>
            <person name="Mah S.A."/>
            <person name="Swanson W.J."/>
            <person name="Moy G.W."/>
            <person name="Vacquier V.D."/>
        </authorList>
    </citation>
    <scope>NUCLEOTIDE SEQUENCE [LARGE SCALE GENOMIC DNA]</scope>
    <source>
        <strain evidence="8 9">GSMNP</strain>
    </source>
</reference>
<dbReference type="InterPro" id="IPR021717">
    <property type="entry name" value="Nucleoporin_Nup160"/>
</dbReference>